<dbReference type="AlphaFoldDB" id="A0AAV1ZS57"/>
<sequence length="78" mass="9062">MKKLAYRSKNVALAIISMQHRMTFFGGYFVLKISKGSFKRKNCTVKTAKKIILQRKMKTCFTLNTLYFHVLCVSHILS</sequence>
<evidence type="ECO:0000313" key="2">
    <source>
        <dbReference type="EMBL" id="CAL1274542.1"/>
    </source>
</evidence>
<evidence type="ECO:0000313" key="3">
    <source>
        <dbReference type="Proteomes" id="UP001497382"/>
    </source>
</evidence>
<protein>
    <submittedName>
        <fullName evidence="2">Uncharacterized protein</fullName>
    </submittedName>
</protein>
<accession>A0AAV1ZS57</accession>
<dbReference type="EMBL" id="CAXIEN010000077">
    <property type="protein sequence ID" value="CAL1274542.1"/>
    <property type="molecule type" value="Genomic_DNA"/>
</dbReference>
<proteinExistence type="predicted"/>
<reference evidence="2 3" key="1">
    <citation type="submission" date="2024-04" db="EMBL/GenBank/DDBJ databases">
        <authorList>
            <person name="Rising A."/>
            <person name="Reimegard J."/>
            <person name="Sonavane S."/>
            <person name="Akerstrom W."/>
            <person name="Nylinder S."/>
            <person name="Hedman E."/>
            <person name="Kallberg Y."/>
        </authorList>
    </citation>
    <scope>NUCLEOTIDE SEQUENCE [LARGE SCALE GENOMIC DNA]</scope>
</reference>
<keyword evidence="1" id="KW-0812">Transmembrane</keyword>
<keyword evidence="1" id="KW-0472">Membrane</keyword>
<name>A0AAV1ZS57_9ARAC</name>
<feature type="transmembrane region" description="Helical" evidence="1">
    <location>
        <begin position="59"/>
        <end position="77"/>
    </location>
</feature>
<comment type="caution">
    <text evidence="2">The sequence shown here is derived from an EMBL/GenBank/DDBJ whole genome shotgun (WGS) entry which is preliminary data.</text>
</comment>
<keyword evidence="1" id="KW-1133">Transmembrane helix</keyword>
<keyword evidence="3" id="KW-1185">Reference proteome</keyword>
<dbReference type="Proteomes" id="UP001497382">
    <property type="component" value="Unassembled WGS sequence"/>
</dbReference>
<feature type="non-terminal residue" evidence="2">
    <location>
        <position position="78"/>
    </location>
</feature>
<organism evidence="2 3">
    <name type="scientific">Larinioides sclopetarius</name>
    <dbReference type="NCBI Taxonomy" id="280406"/>
    <lineage>
        <taxon>Eukaryota</taxon>
        <taxon>Metazoa</taxon>
        <taxon>Ecdysozoa</taxon>
        <taxon>Arthropoda</taxon>
        <taxon>Chelicerata</taxon>
        <taxon>Arachnida</taxon>
        <taxon>Araneae</taxon>
        <taxon>Araneomorphae</taxon>
        <taxon>Entelegynae</taxon>
        <taxon>Araneoidea</taxon>
        <taxon>Araneidae</taxon>
        <taxon>Larinioides</taxon>
    </lineage>
</organism>
<gene>
    <name evidence="2" type="ORF">LARSCL_LOCUS7525</name>
</gene>
<evidence type="ECO:0000256" key="1">
    <source>
        <dbReference type="SAM" id="Phobius"/>
    </source>
</evidence>